<organism evidence="1 2">
    <name type="scientific">Bradyrhizobium erythrophlei</name>
    <dbReference type="NCBI Taxonomy" id="1437360"/>
    <lineage>
        <taxon>Bacteria</taxon>
        <taxon>Pseudomonadati</taxon>
        <taxon>Pseudomonadota</taxon>
        <taxon>Alphaproteobacteria</taxon>
        <taxon>Hyphomicrobiales</taxon>
        <taxon>Nitrobacteraceae</taxon>
        <taxon>Bradyrhizobium</taxon>
    </lineage>
</organism>
<dbReference type="AlphaFoldDB" id="A0A1M5TE11"/>
<evidence type="ECO:0000313" key="1">
    <source>
        <dbReference type="EMBL" id="SHH48921.1"/>
    </source>
</evidence>
<protein>
    <submittedName>
        <fullName evidence="1">Uncharacterized protein</fullName>
    </submittedName>
</protein>
<accession>A0A1M5TE11</accession>
<evidence type="ECO:0000313" key="2">
    <source>
        <dbReference type="Proteomes" id="UP000190675"/>
    </source>
</evidence>
<reference evidence="1 2" key="1">
    <citation type="submission" date="2016-11" db="EMBL/GenBank/DDBJ databases">
        <authorList>
            <person name="Jaros S."/>
            <person name="Januszkiewicz K."/>
            <person name="Wedrychowicz H."/>
        </authorList>
    </citation>
    <scope>NUCLEOTIDE SEQUENCE [LARGE SCALE GENOMIC DNA]</scope>
    <source>
        <strain evidence="1 2">GAS242</strain>
    </source>
</reference>
<dbReference type="EMBL" id="LT670818">
    <property type="protein sequence ID" value="SHH48921.1"/>
    <property type="molecule type" value="Genomic_DNA"/>
</dbReference>
<sequence length="84" mass="9609">MFSEAKGVQELIELFGQSVNRALAQLQQVRLRPGPDGAAKAVVNVLDDLERLTKVMTGHREKQCFEFAIVFRWSRHFHARAAMR</sequence>
<gene>
    <name evidence="1" type="ORF">SAMN05444169_7714</name>
</gene>
<name>A0A1M5TE11_9BRAD</name>
<proteinExistence type="predicted"/>
<dbReference type="Proteomes" id="UP000190675">
    <property type="component" value="Chromosome I"/>
</dbReference>